<proteinExistence type="inferred from homology"/>
<dbReference type="EMBL" id="FNSV01000005">
    <property type="protein sequence ID" value="SEC64572.1"/>
    <property type="molecule type" value="Genomic_DNA"/>
</dbReference>
<dbReference type="PANTHER" id="PTHR35174">
    <property type="entry name" value="BLL7171 PROTEIN-RELATED"/>
    <property type="match status" value="1"/>
</dbReference>
<name>A0A1H4U748_9NOCA</name>
<feature type="domain" description="YCII-related" evidence="2">
    <location>
        <begin position="1"/>
        <end position="100"/>
    </location>
</feature>
<protein>
    <submittedName>
        <fullName evidence="3">Uncharacterized conserved protein</fullName>
    </submittedName>
</protein>
<sequence>MRVMVMIEGAGADEDKIAPTEAMLAAMSAYNEDLVNAGIMLDGQGLKPTSAGARVVFEGGTTSVVDGPFTESKEIVAGFWIWEVRSLEEAIEWVKKCPADPGTGIRQLIEVRPIFESDDFGDEFTPELREREEALAARIREQHPDR</sequence>
<dbReference type="InterPro" id="IPR005545">
    <property type="entry name" value="YCII"/>
</dbReference>
<reference evidence="4" key="1">
    <citation type="submission" date="2016-10" db="EMBL/GenBank/DDBJ databases">
        <authorList>
            <person name="Varghese N."/>
            <person name="Submissions S."/>
        </authorList>
    </citation>
    <scope>NUCLEOTIDE SEQUENCE [LARGE SCALE GENOMIC DNA]</scope>
    <source>
        <strain evidence="4">DSM 44498</strain>
    </source>
</reference>
<organism evidence="3 4">
    <name type="scientific">Rhodococcus koreensis</name>
    <dbReference type="NCBI Taxonomy" id="99653"/>
    <lineage>
        <taxon>Bacteria</taxon>
        <taxon>Bacillati</taxon>
        <taxon>Actinomycetota</taxon>
        <taxon>Actinomycetes</taxon>
        <taxon>Mycobacteriales</taxon>
        <taxon>Nocardiaceae</taxon>
        <taxon>Rhodococcus</taxon>
    </lineage>
</organism>
<evidence type="ECO:0000256" key="1">
    <source>
        <dbReference type="ARBA" id="ARBA00007689"/>
    </source>
</evidence>
<dbReference type="SUPFAM" id="SSF54909">
    <property type="entry name" value="Dimeric alpha+beta barrel"/>
    <property type="match status" value="1"/>
</dbReference>
<dbReference type="PANTHER" id="PTHR35174:SF4">
    <property type="entry name" value="BLL7163 PROTEIN"/>
    <property type="match status" value="1"/>
</dbReference>
<dbReference type="InterPro" id="IPR011008">
    <property type="entry name" value="Dimeric_a/b-barrel"/>
</dbReference>
<keyword evidence="4" id="KW-1185">Reference proteome</keyword>
<dbReference type="Proteomes" id="UP000183561">
    <property type="component" value="Unassembled WGS sequence"/>
</dbReference>
<evidence type="ECO:0000259" key="2">
    <source>
        <dbReference type="Pfam" id="PF03795"/>
    </source>
</evidence>
<dbReference type="Pfam" id="PF03795">
    <property type="entry name" value="YCII"/>
    <property type="match status" value="1"/>
</dbReference>
<evidence type="ECO:0000313" key="3">
    <source>
        <dbReference type="EMBL" id="SEC64572.1"/>
    </source>
</evidence>
<accession>A0A1H4U748</accession>
<dbReference type="OrthoDB" id="668782at2"/>
<gene>
    <name evidence="3" type="ORF">SAMN04490239_4875</name>
</gene>
<dbReference type="RefSeq" id="WP_072938154.1">
    <property type="nucleotide sequence ID" value="NZ_CP070609.1"/>
</dbReference>
<evidence type="ECO:0000313" key="4">
    <source>
        <dbReference type="Proteomes" id="UP000183561"/>
    </source>
</evidence>
<dbReference type="AlphaFoldDB" id="A0A1H4U748"/>
<dbReference type="Gene3D" id="3.30.70.1060">
    <property type="entry name" value="Dimeric alpha+beta barrel"/>
    <property type="match status" value="1"/>
</dbReference>
<comment type="similarity">
    <text evidence="1">Belongs to the YciI family.</text>
</comment>